<evidence type="ECO:0000256" key="6">
    <source>
        <dbReference type="ARBA" id="ARBA00022842"/>
    </source>
</evidence>
<dbReference type="PROSITE" id="PS00164">
    <property type="entry name" value="ENOLASE"/>
    <property type="match status" value="1"/>
</dbReference>
<evidence type="ECO:0000256" key="10">
    <source>
        <dbReference type="HAMAP-Rule" id="MF_00318"/>
    </source>
</evidence>
<dbReference type="InterPro" id="IPR020811">
    <property type="entry name" value="Enolase_N"/>
</dbReference>
<dbReference type="InterPro" id="IPR020809">
    <property type="entry name" value="Enolase_CS"/>
</dbReference>
<proteinExistence type="inferred from homology"/>
<reference evidence="14" key="1">
    <citation type="journal article" date="2019" name="Int. J. Syst. Evol. Microbiol.">
        <title>The Global Catalogue of Microorganisms (GCM) 10K type strain sequencing project: providing services to taxonomists for standard genome sequencing and annotation.</title>
        <authorList>
            <consortium name="The Broad Institute Genomics Platform"/>
            <consortium name="The Broad Institute Genome Sequencing Center for Infectious Disease"/>
            <person name="Wu L."/>
            <person name="Ma J."/>
        </authorList>
    </citation>
    <scope>NUCLEOTIDE SEQUENCE [LARGE SCALE GENOMIC DNA]</scope>
    <source>
        <strain evidence="14">JCM 4087</strain>
    </source>
</reference>
<comment type="caution">
    <text evidence="13">The sequence shown here is derived from an EMBL/GenBank/DDBJ whole genome shotgun (WGS) entry which is preliminary data.</text>
</comment>
<comment type="function">
    <text evidence="9 10">Catalyzes the reversible conversion of 2-phosphoglycerate (2-PG) into phosphoenolpyruvate (PEP). It is essential for the degradation of carbohydrates via glycolysis.</text>
</comment>
<evidence type="ECO:0000259" key="12">
    <source>
        <dbReference type="SMART" id="SM01193"/>
    </source>
</evidence>
<keyword evidence="10" id="KW-0479">Metal-binding</keyword>
<feature type="domain" description="Enolase C-terminal TIM barrel" evidence="11">
    <location>
        <begin position="139"/>
        <end position="427"/>
    </location>
</feature>
<evidence type="ECO:0000256" key="8">
    <source>
        <dbReference type="ARBA" id="ARBA00023239"/>
    </source>
</evidence>
<feature type="binding site" evidence="10">
    <location>
        <position position="339"/>
    </location>
    <ligand>
        <name>(2R)-2-phosphoglycerate</name>
        <dbReference type="ChEBI" id="CHEBI:58289"/>
    </ligand>
</feature>
<dbReference type="SUPFAM" id="SSF54826">
    <property type="entry name" value="Enolase N-terminal domain-like"/>
    <property type="match status" value="1"/>
</dbReference>
<dbReference type="Pfam" id="PF03952">
    <property type="entry name" value="Enolase_N"/>
    <property type="match status" value="1"/>
</dbReference>
<feature type="binding site" evidence="10">
    <location>
        <position position="287"/>
    </location>
    <ligand>
        <name>Mg(2+)</name>
        <dbReference type="ChEBI" id="CHEBI:18420"/>
    </ligand>
</feature>
<evidence type="ECO:0000313" key="14">
    <source>
        <dbReference type="Proteomes" id="UP001596091"/>
    </source>
</evidence>
<dbReference type="Gene3D" id="3.30.390.10">
    <property type="entry name" value="Enolase-like, N-terminal domain"/>
    <property type="match status" value="1"/>
</dbReference>
<keyword evidence="14" id="KW-1185">Reference proteome</keyword>
<keyword evidence="7 10" id="KW-0324">Glycolysis</keyword>
<dbReference type="CDD" id="cd03313">
    <property type="entry name" value="enolase"/>
    <property type="match status" value="1"/>
</dbReference>
<dbReference type="SFLD" id="SFLDG00178">
    <property type="entry name" value="enolase"/>
    <property type="match status" value="1"/>
</dbReference>
<comment type="subcellular location">
    <subcellularLocation>
        <location evidence="10">Cytoplasm</location>
    </subcellularLocation>
    <subcellularLocation>
        <location evidence="10">Secreted</location>
    </subcellularLocation>
    <subcellularLocation>
        <location evidence="10">Cell surface</location>
    </subcellularLocation>
    <text evidence="10">Fractions of enolase are present in both the cytoplasm and on the cell surface.</text>
</comment>
<keyword evidence="8 10" id="KW-0456">Lyase</keyword>
<dbReference type="SFLD" id="SFLDF00002">
    <property type="entry name" value="enolase"/>
    <property type="match status" value="1"/>
</dbReference>
<dbReference type="SMART" id="SM01192">
    <property type="entry name" value="Enolase_C"/>
    <property type="match status" value="1"/>
</dbReference>
<dbReference type="PIRSF" id="PIRSF001400">
    <property type="entry name" value="Enolase"/>
    <property type="match status" value="1"/>
</dbReference>
<feature type="binding site" evidence="10">
    <location>
        <position position="242"/>
    </location>
    <ligand>
        <name>Mg(2+)</name>
        <dbReference type="ChEBI" id="CHEBI:18420"/>
    </ligand>
</feature>
<protein>
    <recommendedName>
        <fullName evidence="4 10">Enolase</fullName>
        <ecNumber evidence="3 10">4.2.1.11</ecNumber>
    </recommendedName>
    <alternativeName>
        <fullName evidence="10">2-phospho-D-glycerate hydro-lyase</fullName>
    </alternativeName>
    <alternativeName>
        <fullName evidence="10">2-phosphoglycerate dehydratase</fullName>
    </alternativeName>
</protein>
<dbReference type="InterPro" id="IPR029017">
    <property type="entry name" value="Enolase-like_N"/>
</dbReference>
<dbReference type="Gene3D" id="3.20.20.120">
    <property type="entry name" value="Enolase-like C-terminal domain"/>
    <property type="match status" value="1"/>
</dbReference>
<evidence type="ECO:0000259" key="11">
    <source>
        <dbReference type="SMART" id="SM01192"/>
    </source>
</evidence>
<comment type="similarity">
    <text evidence="2 10">Belongs to the enolase family.</text>
</comment>
<feature type="binding site" evidence="10">
    <location>
        <position position="390"/>
    </location>
    <ligand>
        <name>(2R)-2-phosphoglycerate</name>
        <dbReference type="ChEBI" id="CHEBI:58289"/>
    </ligand>
</feature>
<dbReference type="Pfam" id="PF00113">
    <property type="entry name" value="Enolase_C"/>
    <property type="match status" value="1"/>
</dbReference>
<evidence type="ECO:0000256" key="4">
    <source>
        <dbReference type="ARBA" id="ARBA00017068"/>
    </source>
</evidence>
<feature type="domain" description="Enolase N-terminal" evidence="12">
    <location>
        <begin position="4"/>
        <end position="134"/>
    </location>
</feature>
<organism evidence="13 14">
    <name type="scientific">Acidicapsa dinghuensis</name>
    <dbReference type="NCBI Taxonomy" id="2218256"/>
    <lineage>
        <taxon>Bacteria</taxon>
        <taxon>Pseudomonadati</taxon>
        <taxon>Acidobacteriota</taxon>
        <taxon>Terriglobia</taxon>
        <taxon>Terriglobales</taxon>
        <taxon>Acidobacteriaceae</taxon>
        <taxon>Acidicapsa</taxon>
    </lineage>
</organism>
<dbReference type="EC" id="4.2.1.11" evidence="3 10"/>
<dbReference type="PANTHER" id="PTHR11902">
    <property type="entry name" value="ENOLASE"/>
    <property type="match status" value="1"/>
</dbReference>
<dbReference type="RefSeq" id="WP_263338573.1">
    <property type="nucleotide sequence ID" value="NZ_JAGSYH010000004.1"/>
</dbReference>
<feature type="active site" description="Proton donor" evidence="10">
    <location>
        <position position="205"/>
    </location>
</feature>
<feature type="binding site" evidence="10">
    <location>
        <position position="369"/>
    </location>
    <ligand>
        <name>(2R)-2-phosphoglycerate</name>
        <dbReference type="ChEBI" id="CHEBI:58289"/>
    </ligand>
</feature>
<evidence type="ECO:0000256" key="2">
    <source>
        <dbReference type="ARBA" id="ARBA00009604"/>
    </source>
</evidence>
<evidence type="ECO:0000256" key="7">
    <source>
        <dbReference type="ARBA" id="ARBA00023152"/>
    </source>
</evidence>
<comment type="catalytic activity">
    <reaction evidence="10">
        <text>(2R)-2-phosphoglycerate = phosphoenolpyruvate + H2O</text>
        <dbReference type="Rhea" id="RHEA:10164"/>
        <dbReference type="ChEBI" id="CHEBI:15377"/>
        <dbReference type="ChEBI" id="CHEBI:58289"/>
        <dbReference type="ChEBI" id="CHEBI:58702"/>
        <dbReference type="EC" id="4.2.1.11"/>
    </reaction>
</comment>
<dbReference type="EMBL" id="JBHSPH010000002">
    <property type="protein sequence ID" value="MFC5862233.1"/>
    <property type="molecule type" value="Genomic_DNA"/>
</dbReference>
<dbReference type="SMART" id="SM01193">
    <property type="entry name" value="Enolase_N"/>
    <property type="match status" value="1"/>
</dbReference>
<sequence length="433" mass="46793">MSEIARLDALEILDSRGNPTLAVTATLGNGVKATAKVPSGASTGKREAVELRDDDLARYNGKGVLKARAHVETEIQNRVRGFDANDQAALDKALCDLDGTPNKARLGANAILGVSLAVARASAADRSLPLYASLGNESANLIPAPWFNVLNGGRHANNSVDFQEFMISPVGAPNYSEGLRVAAETFHALKAILQKRGYSTAVGDEGGFAPQLKSNEEPVELILEAILKAGHQPGIDVVLVLDPATSELFEDGEYVFAKSDKSRKSPEQMIEYWTRLLDQYREIWALEDGAAEDDRSGWQQLTKALGNRIQLIGDDNFVTNPKIFRQGIKDGIANGILIKLNQIGTVTETLECIQIARENGYGAVISHRSGETDDTSIADLAVAAGMGQIKTGSVSRGERIAKYNRFLEIERELGARARYAGASVYERWQAVKA</sequence>
<keyword evidence="6 10" id="KW-0460">Magnesium</keyword>
<comment type="cofactor">
    <cofactor evidence="10">
        <name>Mg(2+)</name>
        <dbReference type="ChEBI" id="CHEBI:18420"/>
    </cofactor>
    <text evidence="10">Binds a second Mg(2+) ion via substrate during catalysis.</text>
</comment>
<feature type="active site" description="Proton acceptor" evidence="10">
    <location>
        <position position="339"/>
    </location>
</feature>
<name>A0ABW1EDQ6_9BACT</name>
<feature type="binding site" evidence="10">
    <location>
        <position position="314"/>
    </location>
    <ligand>
        <name>Mg(2+)</name>
        <dbReference type="ChEBI" id="CHEBI:18420"/>
    </ligand>
</feature>
<dbReference type="SUPFAM" id="SSF51604">
    <property type="entry name" value="Enolase C-terminal domain-like"/>
    <property type="match status" value="1"/>
</dbReference>
<evidence type="ECO:0000256" key="1">
    <source>
        <dbReference type="ARBA" id="ARBA00005031"/>
    </source>
</evidence>
<evidence type="ECO:0000313" key="13">
    <source>
        <dbReference type="EMBL" id="MFC5862233.1"/>
    </source>
</evidence>
<keyword evidence="10" id="KW-0963">Cytoplasm</keyword>
<dbReference type="InterPro" id="IPR020810">
    <property type="entry name" value="Enolase_C"/>
</dbReference>
<dbReference type="InterPro" id="IPR036849">
    <property type="entry name" value="Enolase-like_C_sf"/>
</dbReference>
<comment type="pathway">
    <text evidence="1 10">Carbohydrate degradation; glycolysis; pyruvate from D-glyceraldehyde 3-phosphate: step 4/5.</text>
</comment>
<feature type="binding site" evidence="10">
    <location>
        <position position="163"/>
    </location>
    <ligand>
        <name>(2R)-2-phosphoglycerate</name>
        <dbReference type="ChEBI" id="CHEBI:58289"/>
    </ligand>
</feature>
<dbReference type="Proteomes" id="UP001596091">
    <property type="component" value="Unassembled WGS sequence"/>
</dbReference>
<evidence type="ECO:0000256" key="3">
    <source>
        <dbReference type="ARBA" id="ARBA00012058"/>
    </source>
</evidence>
<dbReference type="PRINTS" id="PR00148">
    <property type="entry name" value="ENOLASE"/>
</dbReference>
<feature type="binding site" evidence="10">
    <location>
        <position position="368"/>
    </location>
    <ligand>
        <name>(2R)-2-phosphoglycerate</name>
        <dbReference type="ChEBI" id="CHEBI:58289"/>
    </ligand>
</feature>
<gene>
    <name evidence="10 13" type="primary">eno</name>
    <name evidence="13" type="ORF">ACFPT7_08005</name>
</gene>
<dbReference type="InterPro" id="IPR000941">
    <property type="entry name" value="Enolase"/>
</dbReference>
<dbReference type="PANTHER" id="PTHR11902:SF1">
    <property type="entry name" value="ENOLASE"/>
    <property type="match status" value="1"/>
</dbReference>
<keyword evidence="5 10" id="KW-0964">Secreted</keyword>
<dbReference type="SFLD" id="SFLDS00001">
    <property type="entry name" value="Enolase"/>
    <property type="match status" value="1"/>
</dbReference>
<evidence type="ECO:0000256" key="9">
    <source>
        <dbReference type="ARBA" id="ARBA00045763"/>
    </source>
</evidence>
<dbReference type="GO" id="GO:0004634">
    <property type="term" value="F:phosphopyruvate hydratase activity"/>
    <property type="evidence" value="ECO:0007669"/>
    <property type="project" value="UniProtKB-EC"/>
</dbReference>
<dbReference type="NCBIfam" id="TIGR01060">
    <property type="entry name" value="eno"/>
    <property type="match status" value="1"/>
</dbReference>
<evidence type="ECO:0000256" key="5">
    <source>
        <dbReference type="ARBA" id="ARBA00022525"/>
    </source>
</evidence>
<accession>A0ABW1EDQ6</accession>
<dbReference type="HAMAP" id="MF_00318">
    <property type="entry name" value="Enolase"/>
    <property type="match status" value="1"/>
</dbReference>